<organism evidence="2 3">
    <name type="scientific">Suhomyces tanzawaensis NRRL Y-17324</name>
    <dbReference type="NCBI Taxonomy" id="984487"/>
    <lineage>
        <taxon>Eukaryota</taxon>
        <taxon>Fungi</taxon>
        <taxon>Dikarya</taxon>
        <taxon>Ascomycota</taxon>
        <taxon>Saccharomycotina</taxon>
        <taxon>Pichiomycetes</taxon>
        <taxon>Debaryomycetaceae</taxon>
        <taxon>Suhomyces</taxon>
    </lineage>
</organism>
<feature type="region of interest" description="Disordered" evidence="1">
    <location>
        <begin position="39"/>
        <end position="78"/>
    </location>
</feature>
<dbReference type="AlphaFoldDB" id="A0A1E4SEZ5"/>
<keyword evidence="3" id="KW-1185">Reference proteome</keyword>
<sequence length="386" mass="42977">MVELVPPPRFVLPSFRYPQTDVSTFKRIWRALDIISPGAPASSGANPPPNPSPKTITRRSSQSHNITAASSGSKTPKKASPLAMLFASLPSLEYNLSNLQHFQAKLCAQIYQLELEASGCRASTRKIDVFDLVRLAPAQLRAIETNYQVVQMLQLIAILIDCLEFNRLVPEKYLDYTSHVNGRVFALGRDAYKLFGEALILTVIESLAEKSQSNSLVLTLEEHVSFNLFISDILNYMILQNNDAHIKTPVVVPAPFTKKIPTNVRESKVYAYENPPRGSCGEISIKSSRLSLYSPSELDYDLSFADEVTIAKSAPRSLYSEETVTDDYAVDAGEDEVEDDAYTYLNSFDEQPVVRKKGRLSFFRRKSIVDGSGAKLAPSLSIRSRR</sequence>
<dbReference type="OrthoDB" id="4024176at2759"/>
<dbReference type="GeneID" id="30981067"/>
<evidence type="ECO:0000256" key="1">
    <source>
        <dbReference type="SAM" id="MobiDB-lite"/>
    </source>
</evidence>
<reference evidence="3" key="1">
    <citation type="submission" date="2016-05" db="EMBL/GenBank/DDBJ databases">
        <title>Comparative genomics of biotechnologically important yeasts.</title>
        <authorList>
            <consortium name="DOE Joint Genome Institute"/>
            <person name="Riley R."/>
            <person name="Haridas S."/>
            <person name="Wolfe K.H."/>
            <person name="Lopes M.R."/>
            <person name="Hittinger C.T."/>
            <person name="Goker M."/>
            <person name="Salamov A."/>
            <person name="Wisecaver J."/>
            <person name="Long T.M."/>
            <person name="Aerts A.L."/>
            <person name="Barry K."/>
            <person name="Choi C."/>
            <person name="Clum A."/>
            <person name="Coughlan A.Y."/>
            <person name="Deshpande S."/>
            <person name="Douglass A.P."/>
            <person name="Hanson S.J."/>
            <person name="Klenk H.-P."/>
            <person name="Labutti K."/>
            <person name="Lapidus A."/>
            <person name="Lindquist E."/>
            <person name="Lipzen A."/>
            <person name="Meier-Kolthoff J.P."/>
            <person name="Ohm R.A."/>
            <person name="Otillar R.P."/>
            <person name="Pangilinan J."/>
            <person name="Peng Y."/>
            <person name="Rokas A."/>
            <person name="Rosa C.A."/>
            <person name="Scheuner C."/>
            <person name="Sibirny A.A."/>
            <person name="Slot J.C."/>
            <person name="Stielow J.B."/>
            <person name="Sun H."/>
            <person name="Kurtzman C.P."/>
            <person name="Blackwell M."/>
            <person name="Grigoriev I.V."/>
            <person name="Jeffries T.W."/>
        </authorList>
    </citation>
    <scope>NUCLEOTIDE SEQUENCE [LARGE SCALE GENOMIC DNA]</scope>
    <source>
        <strain evidence="3">NRRL Y-17324</strain>
    </source>
</reference>
<evidence type="ECO:0000313" key="3">
    <source>
        <dbReference type="Proteomes" id="UP000094285"/>
    </source>
</evidence>
<proteinExistence type="predicted"/>
<dbReference type="STRING" id="984487.A0A1E4SEZ5"/>
<evidence type="ECO:0000313" key="2">
    <source>
        <dbReference type="EMBL" id="ODV78087.1"/>
    </source>
</evidence>
<name>A0A1E4SEZ5_9ASCO</name>
<feature type="compositionally biased region" description="Polar residues" evidence="1">
    <location>
        <begin position="54"/>
        <end position="74"/>
    </location>
</feature>
<dbReference type="EMBL" id="KV453914">
    <property type="protein sequence ID" value="ODV78087.1"/>
    <property type="molecule type" value="Genomic_DNA"/>
</dbReference>
<protein>
    <submittedName>
        <fullName evidence="2">Uncharacterized protein</fullName>
    </submittedName>
</protein>
<dbReference type="Proteomes" id="UP000094285">
    <property type="component" value="Unassembled WGS sequence"/>
</dbReference>
<accession>A0A1E4SEZ5</accession>
<gene>
    <name evidence="2" type="ORF">CANTADRAFT_23191</name>
</gene>
<dbReference type="RefSeq" id="XP_020063209.1">
    <property type="nucleotide sequence ID" value="XM_020206930.1"/>
</dbReference>